<dbReference type="GeneID" id="6084721"/>
<name>B0DYN5_LACBS</name>
<accession>B0DYN5</accession>
<protein>
    <submittedName>
        <fullName evidence="2">Predicted protein</fullName>
    </submittedName>
</protein>
<evidence type="ECO:0000313" key="3">
    <source>
        <dbReference type="Proteomes" id="UP000001194"/>
    </source>
</evidence>
<dbReference type="PROSITE" id="PS51257">
    <property type="entry name" value="PROKAR_LIPOPROTEIN"/>
    <property type="match status" value="1"/>
</dbReference>
<dbReference type="KEGG" id="lbc:LACBIDRAFT_314485"/>
<dbReference type="AlphaFoldDB" id="B0DYN5"/>
<feature type="compositionally biased region" description="Polar residues" evidence="1">
    <location>
        <begin position="41"/>
        <end position="58"/>
    </location>
</feature>
<dbReference type="Proteomes" id="UP000001194">
    <property type="component" value="Unassembled WGS sequence"/>
</dbReference>
<feature type="region of interest" description="Disordered" evidence="1">
    <location>
        <begin position="39"/>
        <end position="67"/>
    </location>
</feature>
<reference evidence="2 3" key="1">
    <citation type="journal article" date="2008" name="Nature">
        <title>The genome of Laccaria bicolor provides insights into mycorrhizal symbiosis.</title>
        <authorList>
            <person name="Martin F."/>
            <person name="Aerts A."/>
            <person name="Ahren D."/>
            <person name="Brun A."/>
            <person name="Danchin E.G.J."/>
            <person name="Duchaussoy F."/>
            <person name="Gibon J."/>
            <person name="Kohler A."/>
            <person name="Lindquist E."/>
            <person name="Pereda V."/>
            <person name="Salamov A."/>
            <person name="Shapiro H.J."/>
            <person name="Wuyts J."/>
            <person name="Blaudez D."/>
            <person name="Buee M."/>
            <person name="Brokstein P."/>
            <person name="Canbaeck B."/>
            <person name="Cohen D."/>
            <person name="Courty P.E."/>
            <person name="Coutinho P.M."/>
            <person name="Delaruelle C."/>
            <person name="Detter J.C."/>
            <person name="Deveau A."/>
            <person name="DiFazio S."/>
            <person name="Duplessis S."/>
            <person name="Fraissinet-Tachet L."/>
            <person name="Lucic E."/>
            <person name="Frey-Klett P."/>
            <person name="Fourrey C."/>
            <person name="Feussner I."/>
            <person name="Gay G."/>
            <person name="Grimwood J."/>
            <person name="Hoegger P.J."/>
            <person name="Jain P."/>
            <person name="Kilaru S."/>
            <person name="Labbe J."/>
            <person name="Lin Y.C."/>
            <person name="Legue V."/>
            <person name="Le Tacon F."/>
            <person name="Marmeisse R."/>
            <person name="Melayah D."/>
            <person name="Montanini B."/>
            <person name="Muratet M."/>
            <person name="Nehls U."/>
            <person name="Niculita-Hirzel H."/>
            <person name="Oudot-Le Secq M.P."/>
            <person name="Peter M."/>
            <person name="Quesneville H."/>
            <person name="Rajashekar B."/>
            <person name="Reich M."/>
            <person name="Rouhier N."/>
            <person name="Schmutz J."/>
            <person name="Yin T."/>
            <person name="Chalot M."/>
            <person name="Henrissat B."/>
            <person name="Kuees U."/>
            <person name="Lucas S."/>
            <person name="Van de Peer Y."/>
            <person name="Podila G.K."/>
            <person name="Polle A."/>
            <person name="Pukkila P.J."/>
            <person name="Richardson P.M."/>
            <person name="Rouze P."/>
            <person name="Sanders I.R."/>
            <person name="Stajich J.E."/>
            <person name="Tunlid A."/>
            <person name="Tuskan G."/>
            <person name="Grigoriev I.V."/>
        </authorList>
    </citation>
    <scope>NUCLEOTIDE SEQUENCE [LARGE SCALE GENOMIC DNA]</scope>
    <source>
        <strain evidence="3">S238N-H82 / ATCC MYA-4686</strain>
    </source>
</reference>
<dbReference type="EMBL" id="DS547151">
    <property type="protein sequence ID" value="EDR00279.1"/>
    <property type="molecule type" value="Genomic_DNA"/>
</dbReference>
<evidence type="ECO:0000256" key="1">
    <source>
        <dbReference type="SAM" id="MobiDB-lite"/>
    </source>
</evidence>
<dbReference type="RefSeq" id="XP_001889031.1">
    <property type="nucleotide sequence ID" value="XM_001888996.1"/>
</dbReference>
<gene>
    <name evidence="2" type="ORF">LACBIDRAFT_314485</name>
</gene>
<proteinExistence type="predicted"/>
<sequence length="67" mass="7681">MCLREASLIHTGTTQSCGSIKFWYAHGRCCQNEIETKSKGRWSTTKYPNEQSPQSYTRPQPPLSLFL</sequence>
<dbReference type="InParanoid" id="B0DYN5"/>
<organism evidence="3">
    <name type="scientific">Laccaria bicolor (strain S238N-H82 / ATCC MYA-4686)</name>
    <name type="common">Bicoloured deceiver</name>
    <name type="synonym">Laccaria laccata var. bicolor</name>
    <dbReference type="NCBI Taxonomy" id="486041"/>
    <lineage>
        <taxon>Eukaryota</taxon>
        <taxon>Fungi</taxon>
        <taxon>Dikarya</taxon>
        <taxon>Basidiomycota</taxon>
        <taxon>Agaricomycotina</taxon>
        <taxon>Agaricomycetes</taxon>
        <taxon>Agaricomycetidae</taxon>
        <taxon>Agaricales</taxon>
        <taxon>Agaricineae</taxon>
        <taxon>Hydnangiaceae</taxon>
        <taxon>Laccaria</taxon>
    </lineage>
</organism>
<evidence type="ECO:0000313" key="2">
    <source>
        <dbReference type="EMBL" id="EDR00279.1"/>
    </source>
</evidence>
<dbReference type="HOGENOM" id="CLU_2812836_0_0_1"/>
<keyword evidence="3" id="KW-1185">Reference proteome</keyword>